<protein>
    <submittedName>
        <fullName evidence="1">Uncharacterized protein</fullName>
    </submittedName>
</protein>
<evidence type="ECO:0000313" key="2">
    <source>
        <dbReference type="Proteomes" id="UP000032142"/>
    </source>
</evidence>
<proteinExistence type="predicted"/>
<organism evidence="1 2">
    <name type="scientific">Gossypium arboreum</name>
    <name type="common">Tree cotton</name>
    <name type="synonym">Gossypium nanking</name>
    <dbReference type="NCBI Taxonomy" id="29729"/>
    <lineage>
        <taxon>Eukaryota</taxon>
        <taxon>Viridiplantae</taxon>
        <taxon>Streptophyta</taxon>
        <taxon>Embryophyta</taxon>
        <taxon>Tracheophyta</taxon>
        <taxon>Spermatophyta</taxon>
        <taxon>Magnoliopsida</taxon>
        <taxon>eudicotyledons</taxon>
        <taxon>Gunneridae</taxon>
        <taxon>Pentapetalae</taxon>
        <taxon>rosids</taxon>
        <taxon>malvids</taxon>
        <taxon>Malvales</taxon>
        <taxon>Malvaceae</taxon>
        <taxon>Malvoideae</taxon>
        <taxon>Gossypium</taxon>
    </lineage>
</organism>
<keyword evidence="2" id="KW-1185">Reference proteome</keyword>
<gene>
    <name evidence="1" type="ORF">F383_14019</name>
</gene>
<dbReference type="AlphaFoldDB" id="A0A0B0NEA8"/>
<reference evidence="2" key="1">
    <citation type="submission" date="2014-09" db="EMBL/GenBank/DDBJ databases">
        <authorList>
            <person name="Mudge J."/>
            <person name="Ramaraj T."/>
            <person name="Lindquist I.E."/>
            <person name="Bharti A.K."/>
            <person name="Sundararajan A."/>
            <person name="Cameron C.T."/>
            <person name="Woodward J.E."/>
            <person name="May G.D."/>
            <person name="Brubaker C."/>
            <person name="Broadhvest J."/>
            <person name="Wilkins T.A."/>
        </authorList>
    </citation>
    <scope>NUCLEOTIDE SEQUENCE</scope>
    <source>
        <strain evidence="2">cv. AKA8401</strain>
    </source>
</reference>
<evidence type="ECO:0000313" key="1">
    <source>
        <dbReference type="EMBL" id="KHG11180.1"/>
    </source>
</evidence>
<accession>A0A0B0NEA8</accession>
<dbReference type="EMBL" id="KN395384">
    <property type="protein sequence ID" value="KHG11180.1"/>
    <property type="molecule type" value="Genomic_DNA"/>
</dbReference>
<dbReference type="Proteomes" id="UP000032142">
    <property type="component" value="Unassembled WGS sequence"/>
</dbReference>
<name>A0A0B0NEA8_GOSAR</name>
<sequence>MLFCYLREIRLVAKICSIADTWR</sequence>